<sequence>MKLLHLSVMLAMTGAIVSAAAIPAQKIPLTRTNRNCDGSLASTELTEQFGFVNLVKPASGKVIAAVVLQGATPSATYMVRLIQAPTPSPCFNIPSATFITDSSGNGNANFQQPVEPSATAALVALNNLANPGNDFFTTDPNKFPLSPPA</sequence>
<evidence type="ECO:0000256" key="1">
    <source>
        <dbReference type="SAM" id="SignalP"/>
    </source>
</evidence>
<feature type="signal peptide" evidence="1">
    <location>
        <begin position="1"/>
        <end position="19"/>
    </location>
</feature>
<proteinExistence type="predicted"/>
<evidence type="ECO:0000313" key="3">
    <source>
        <dbReference type="Proteomes" id="UP000326532"/>
    </source>
</evidence>
<gene>
    <name evidence="2" type="ORF">BDV34DRAFT_207453</name>
</gene>
<dbReference type="OMA" id="CFNIPSA"/>
<accession>A0A5N6D2G3</accession>
<dbReference type="EMBL" id="ML735096">
    <property type="protein sequence ID" value="KAB8199109.1"/>
    <property type="molecule type" value="Genomic_DNA"/>
</dbReference>
<protein>
    <submittedName>
        <fullName evidence="2">Uncharacterized protein</fullName>
    </submittedName>
</protein>
<organism evidence="2 3">
    <name type="scientific">Aspergillus parasiticus</name>
    <dbReference type="NCBI Taxonomy" id="5067"/>
    <lineage>
        <taxon>Eukaryota</taxon>
        <taxon>Fungi</taxon>
        <taxon>Dikarya</taxon>
        <taxon>Ascomycota</taxon>
        <taxon>Pezizomycotina</taxon>
        <taxon>Eurotiomycetes</taxon>
        <taxon>Eurotiomycetidae</taxon>
        <taxon>Eurotiales</taxon>
        <taxon>Aspergillaceae</taxon>
        <taxon>Aspergillus</taxon>
        <taxon>Aspergillus subgen. Circumdati</taxon>
    </lineage>
</organism>
<dbReference type="Proteomes" id="UP000326532">
    <property type="component" value="Unassembled WGS sequence"/>
</dbReference>
<keyword evidence="3" id="KW-1185">Reference proteome</keyword>
<name>A0A5N6D2G3_ASPPA</name>
<reference evidence="2 3" key="1">
    <citation type="submission" date="2019-04" db="EMBL/GenBank/DDBJ databases">
        <title>Fungal friends and foes A comparative genomics study of 23 Aspergillus species from section Flavi.</title>
        <authorList>
            <consortium name="DOE Joint Genome Institute"/>
            <person name="Kjaerbolling I."/>
            <person name="Vesth T.C."/>
            <person name="Frisvad J.C."/>
            <person name="Nybo J.L."/>
            <person name="Theobald S."/>
            <person name="Kildgaard S."/>
            <person name="Petersen T.I."/>
            <person name="Kuo A."/>
            <person name="Sato A."/>
            <person name="Lyhne E.K."/>
            <person name="Kogle M.E."/>
            <person name="Wiebenga A."/>
            <person name="Kun R.S."/>
            <person name="Lubbers R.J."/>
            <person name="Makela M.R."/>
            <person name="Barry K."/>
            <person name="Chovatia M."/>
            <person name="Clum A."/>
            <person name="Daum C."/>
            <person name="Haridas S."/>
            <person name="He G."/>
            <person name="LaButti K."/>
            <person name="Lipzen A."/>
            <person name="Mondo S."/>
            <person name="Pangilinan J."/>
            <person name="Riley R."/>
            <person name="Salamov A."/>
            <person name="Simmons B.A."/>
            <person name="Magnuson J.K."/>
            <person name="Henrissat B."/>
            <person name="Mortensen U.H."/>
            <person name="Larsen T.O."/>
            <person name="De vries R.P."/>
            <person name="Grigoriev I.V."/>
            <person name="Machida M."/>
            <person name="Baker S.E."/>
            <person name="Andersen M.R."/>
        </authorList>
    </citation>
    <scope>NUCLEOTIDE SEQUENCE [LARGE SCALE GENOMIC DNA]</scope>
    <source>
        <strain evidence="2 3">CBS 117618</strain>
    </source>
</reference>
<feature type="chain" id="PRO_5025066347" evidence="1">
    <location>
        <begin position="20"/>
        <end position="149"/>
    </location>
</feature>
<keyword evidence="1" id="KW-0732">Signal</keyword>
<dbReference type="AlphaFoldDB" id="A0A5N6D2G3"/>
<evidence type="ECO:0000313" key="2">
    <source>
        <dbReference type="EMBL" id="KAB8199109.1"/>
    </source>
</evidence>
<dbReference type="VEuPathDB" id="FungiDB:BDV34DRAFT_207453"/>